<protein>
    <recommendedName>
        <fullName evidence="2">serine O-acetyltransferase</fullName>
        <ecNumber evidence="2">2.3.1.30</ecNumber>
    </recommendedName>
</protein>
<dbReference type="OrthoDB" id="9801456at2"/>
<dbReference type="InterPro" id="IPR053376">
    <property type="entry name" value="Serine_acetyltransferase"/>
</dbReference>
<evidence type="ECO:0000256" key="3">
    <source>
        <dbReference type="ARBA" id="ARBA00022605"/>
    </source>
</evidence>
<dbReference type="CDD" id="cd03354">
    <property type="entry name" value="LbH_SAT"/>
    <property type="match status" value="1"/>
</dbReference>
<sequence>MNSLSHISDLLESKSNTLPINKNELEEALDTIFQQLLFPICKSNRCSTRPLHFVFSILLENISNLMGREKAEIIVESFISGLPDLQHKLYNEAKCYVQNDPAARSIEEVILTYPGFYALSVHRISHILFEQGVPIIPRLFSEHAHSQVGIDIHPGAHIGNNFYIDHGTGIVIGETTQIGENVKIYQGVTLGALFVNKDLKGKKRHPTIEDNVVIYAGATILGGGTIIGHDSTIGGNVWLTKSIVPYSIVFNHSEARIKTTQDFGDLDSFNYTI</sequence>
<accession>A0A4Y8LAX9</accession>
<dbReference type="GO" id="GO:0008652">
    <property type="term" value="P:amino acid biosynthetic process"/>
    <property type="evidence" value="ECO:0007669"/>
    <property type="project" value="UniProtKB-KW"/>
</dbReference>
<dbReference type="PANTHER" id="PTHR42811">
    <property type="entry name" value="SERINE ACETYLTRANSFERASE"/>
    <property type="match status" value="1"/>
</dbReference>
<dbReference type="Gene3D" id="2.160.10.10">
    <property type="entry name" value="Hexapeptide repeat proteins"/>
    <property type="match status" value="1"/>
</dbReference>
<keyword evidence="4 7" id="KW-0808">Transferase</keyword>
<dbReference type="EMBL" id="SOML01000001">
    <property type="protein sequence ID" value="TFD98602.1"/>
    <property type="molecule type" value="Genomic_DNA"/>
</dbReference>
<gene>
    <name evidence="7" type="ORF">E2605_00525</name>
</gene>
<keyword evidence="8" id="KW-1185">Reference proteome</keyword>
<evidence type="ECO:0000256" key="4">
    <source>
        <dbReference type="ARBA" id="ARBA00022679"/>
    </source>
</evidence>
<dbReference type="NCBIfam" id="NF041874">
    <property type="entry name" value="EPS_EpsC"/>
    <property type="match status" value="1"/>
</dbReference>
<keyword evidence="5" id="KW-0012">Acyltransferase</keyword>
<evidence type="ECO:0000256" key="1">
    <source>
        <dbReference type="ARBA" id="ARBA00007274"/>
    </source>
</evidence>
<comment type="similarity">
    <text evidence="1">Belongs to the transferase hexapeptide repeat family.</text>
</comment>
<evidence type="ECO:0000256" key="6">
    <source>
        <dbReference type="ARBA" id="ARBA00049486"/>
    </source>
</evidence>
<dbReference type="GO" id="GO:0009001">
    <property type="term" value="F:serine O-acetyltransferase activity"/>
    <property type="evidence" value="ECO:0007669"/>
    <property type="project" value="UniProtKB-EC"/>
</dbReference>
<dbReference type="Pfam" id="PF14602">
    <property type="entry name" value="Hexapep_2"/>
    <property type="match status" value="1"/>
</dbReference>
<dbReference type="SUPFAM" id="SSF51161">
    <property type="entry name" value="Trimeric LpxA-like enzymes"/>
    <property type="match status" value="1"/>
</dbReference>
<comment type="catalytic activity">
    <reaction evidence="6">
        <text>L-serine + acetyl-CoA = O-acetyl-L-serine + CoA</text>
        <dbReference type="Rhea" id="RHEA:24560"/>
        <dbReference type="ChEBI" id="CHEBI:33384"/>
        <dbReference type="ChEBI" id="CHEBI:57287"/>
        <dbReference type="ChEBI" id="CHEBI:57288"/>
        <dbReference type="ChEBI" id="CHEBI:58340"/>
        <dbReference type="EC" id="2.3.1.30"/>
    </reaction>
</comment>
<dbReference type="InterPro" id="IPR045304">
    <property type="entry name" value="LbH_SAT"/>
</dbReference>
<dbReference type="RefSeq" id="WP_026625096.1">
    <property type="nucleotide sequence ID" value="NZ_AP028867.1"/>
</dbReference>
<evidence type="ECO:0000256" key="2">
    <source>
        <dbReference type="ARBA" id="ARBA00013266"/>
    </source>
</evidence>
<dbReference type="InterPro" id="IPR042122">
    <property type="entry name" value="Ser_AcTrfase_N_sf"/>
</dbReference>
<evidence type="ECO:0000313" key="7">
    <source>
        <dbReference type="EMBL" id="TFD98602.1"/>
    </source>
</evidence>
<dbReference type="Gene3D" id="1.10.3130.10">
    <property type="entry name" value="serine acetyltransferase, domain 1"/>
    <property type="match status" value="1"/>
</dbReference>
<organism evidence="7 8">
    <name type="scientific">Dysgonomonas capnocytophagoides</name>
    <dbReference type="NCBI Taxonomy" id="45254"/>
    <lineage>
        <taxon>Bacteria</taxon>
        <taxon>Pseudomonadati</taxon>
        <taxon>Bacteroidota</taxon>
        <taxon>Bacteroidia</taxon>
        <taxon>Bacteroidales</taxon>
        <taxon>Dysgonomonadaceae</taxon>
        <taxon>Dysgonomonas</taxon>
    </lineage>
</organism>
<dbReference type="STRING" id="1121485.GCA_000426485_00866"/>
<keyword evidence="3" id="KW-0028">Amino-acid biosynthesis</keyword>
<proteinExistence type="inferred from homology"/>
<dbReference type="AlphaFoldDB" id="A0A4Y8LAX9"/>
<reference evidence="7 8" key="1">
    <citation type="submission" date="2019-03" db="EMBL/GenBank/DDBJ databases">
        <title>San Antonio Military Medical Center submission to MRSN (WRAIR), pending publication.</title>
        <authorList>
            <person name="Blyth D.M."/>
            <person name="Mccarthy S.L."/>
            <person name="Schall S.E."/>
            <person name="Stam J.A."/>
            <person name="Ong A.C."/>
            <person name="Mcgann P.T."/>
        </authorList>
    </citation>
    <scope>NUCLEOTIDE SEQUENCE [LARGE SCALE GENOMIC DNA]</scope>
    <source>
        <strain evidence="7 8">MRSN571793</strain>
    </source>
</reference>
<name>A0A4Y8LAX9_9BACT</name>
<dbReference type="InterPro" id="IPR001451">
    <property type="entry name" value="Hexapep"/>
</dbReference>
<evidence type="ECO:0000313" key="8">
    <source>
        <dbReference type="Proteomes" id="UP000297861"/>
    </source>
</evidence>
<comment type="caution">
    <text evidence="7">The sequence shown here is derived from an EMBL/GenBank/DDBJ whole genome shotgun (WGS) entry which is preliminary data.</text>
</comment>
<evidence type="ECO:0000256" key="5">
    <source>
        <dbReference type="ARBA" id="ARBA00023315"/>
    </source>
</evidence>
<dbReference type="Proteomes" id="UP000297861">
    <property type="component" value="Unassembled WGS sequence"/>
</dbReference>
<dbReference type="InterPro" id="IPR011004">
    <property type="entry name" value="Trimer_LpxA-like_sf"/>
</dbReference>
<dbReference type="EC" id="2.3.1.30" evidence="2"/>